<keyword evidence="2 8" id="KW-0349">Heme</keyword>
<evidence type="ECO:0000256" key="3">
    <source>
        <dbReference type="ARBA" id="ARBA00022692"/>
    </source>
</evidence>
<dbReference type="InterPro" id="IPR034804">
    <property type="entry name" value="SQR/QFR_C/D"/>
</dbReference>
<feature type="binding site" description="axial binding residue" evidence="8">
    <location>
        <position position="85"/>
    </location>
    <ligand>
        <name>heme</name>
        <dbReference type="ChEBI" id="CHEBI:30413"/>
        <note>ligand shared with second transmembrane subunit</note>
    </ligand>
    <ligandPart>
        <name>Fe</name>
        <dbReference type="ChEBI" id="CHEBI:18248"/>
    </ligandPart>
</feature>
<dbReference type="CDD" id="cd03499">
    <property type="entry name" value="SQR_TypeC_SdhC"/>
    <property type="match status" value="1"/>
</dbReference>
<keyword evidence="10" id="KW-0560">Oxidoreductase</keyword>
<dbReference type="InterPro" id="IPR014314">
    <property type="entry name" value="Succ_DH_cytb556"/>
</dbReference>
<dbReference type="GO" id="GO:0009055">
    <property type="term" value="F:electron transfer activity"/>
    <property type="evidence" value="ECO:0007669"/>
    <property type="project" value="InterPro"/>
</dbReference>
<keyword evidence="6 8" id="KW-0408">Iron</keyword>
<dbReference type="GO" id="GO:0006121">
    <property type="term" value="P:mitochondrial electron transport, succinate to ubiquinone"/>
    <property type="evidence" value="ECO:0007669"/>
    <property type="project" value="TreeGrafter"/>
</dbReference>
<dbReference type="PANTHER" id="PTHR10978">
    <property type="entry name" value="SUCCINATE DEHYDROGENASE CYTOCHROME B560 SUBUNIT"/>
    <property type="match status" value="1"/>
</dbReference>
<dbReference type="InterPro" id="IPR000701">
    <property type="entry name" value="SuccDH_FuR_B_TM-su"/>
</dbReference>
<dbReference type="RefSeq" id="YP_007890592.1">
    <property type="nucleotide sequence ID" value="NC_021125.1"/>
</dbReference>
<keyword evidence="3 9" id="KW-0812">Transmembrane</keyword>
<name>M4Q9N5_HISAR</name>
<sequence length="131" mass="15042">MNINRPISPHISIYKMELHTVLSGLHRVTGAALSVALCLFVILVKLFSFNVSSYTYYSIMYEINYYSGFILLSIGFLLLAATVYHLCTGIRHLVWDFWDEPYVYEIEGINMSCYIILGFVSVITLSLWLII</sequence>
<evidence type="ECO:0000256" key="4">
    <source>
        <dbReference type="ARBA" id="ARBA00022723"/>
    </source>
</evidence>
<dbReference type="InterPro" id="IPR018495">
    <property type="entry name" value="Succ_DH_cyt_bsu_CS"/>
</dbReference>
<dbReference type="Pfam" id="PF01127">
    <property type="entry name" value="Sdh_cyt"/>
    <property type="match status" value="1"/>
</dbReference>
<organism evidence="10">
    <name type="scientific">Histiona aroides</name>
    <name type="common">Flagellate</name>
    <dbReference type="NCBI Taxonomy" id="392300"/>
    <lineage>
        <taxon>Eukaryota</taxon>
        <taxon>Discoba</taxon>
        <taxon>Jakobida</taxon>
        <taxon>Histionina</taxon>
        <taxon>Histionidae</taxon>
        <taxon>Histiona</taxon>
    </lineage>
</organism>
<evidence type="ECO:0000256" key="9">
    <source>
        <dbReference type="SAM" id="Phobius"/>
    </source>
</evidence>
<evidence type="ECO:0000256" key="8">
    <source>
        <dbReference type="PIRSR" id="PIRSR000178-1"/>
    </source>
</evidence>
<evidence type="ECO:0000256" key="1">
    <source>
        <dbReference type="ARBA" id="ARBA00004141"/>
    </source>
</evidence>
<dbReference type="PANTHER" id="PTHR10978:SF5">
    <property type="entry name" value="SUCCINATE DEHYDROGENASE CYTOCHROME B560 SUBUNIT, MITOCHONDRIAL"/>
    <property type="match status" value="1"/>
</dbReference>
<dbReference type="NCBIfam" id="TIGR02970">
    <property type="entry name" value="succ_dehyd_cytB"/>
    <property type="match status" value="1"/>
</dbReference>
<reference evidence="10" key="2">
    <citation type="journal article" date="2006" name="RNA">
        <title>Hybrid E. coli--Mitochondrial ribonuclease P RNAs are catalytically active.</title>
        <authorList>
            <person name="Seif E."/>
            <person name="Cadieux A."/>
            <person name="Lang B.F."/>
        </authorList>
    </citation>
    <scope>NUCLEOTIDE SEQUENCE</scope>
    <source>
        <strain evidence="10">ATCC 50634</strain>
    </source>
</reference>
<evidence type="ECO:0000256" key="7">
    <source>
        <dbReference type="ARBA" id="ARBA00023136"/>
    </source>
</evidence>
<dbReference type="GeneID" id="16029407"/>
<evidence type="ECO:0000256" key="5">
    <source>
        <dbReference type="ARBA" id="ARBA00022989"/>
    </source>
</evidence>
<evidence type="ECO:0000256" key="6">
    <source>
        <dbReference type="ARBA" id="ARBA00023004"/>
    </source>
</evidence>
<keyword evidence="7 9" id="KW-0472">Membrane</keyword>
<dbReference type="GO" id="GO:0016020">
    <property type="term" value="C:membrane"/>
    <property type="evidence" value="ECO:0007669"/>
    <property type="project" value="UniProtKB-SubCell"/>
</dbReference>
<feature type="transmembrane region" description="Helical" evidence="9">
    <location>
        <begin position="63"/>
        <end position="86"/>
    </location>
</feature>
<reference evidence="10" key="3">
    <citation type="journal article" date="2013" name="Genome Biol. Evol.">
        <title>Strikingly bacteria-like and gene-rich mitochondrial genomes throughout jakobid protists.</title>
        <authorList>
            <person name="Burger G."/>
            <person name="Gray M.W."/>
            <person name="Forget L."/>
            <person name="Lang B.F."/>
        </authorList>
    </citation>
    <scope>NUCLEOTIDE SEQUENCE</scope>
    <source>
        <strain evidence="10">ATCC 50634</strain>
    </source>
</reference>
<comment type="cofactor">
    <cofactor evidence="8">
        <name>heme</name>
        <dbReference type="ChEBI" id="CHEBI:30413"/>
    </cofactor>
    <text evidence="8">The heme is bound between the two transmembrane subunits.</text>
</comment>
<dbReference type="Gene3D" id="1.20.1300.10">
    <property type="entry name" value="Fumarate reductase/succinate dehydrogenase, transmembrane subunit"/>
    <property type="match status" value="1"/>
</dbReference>
<gene>
    <name evidence="10" type="primary">sdh3</name>
</gene>
<dbReference type="SUPFAM" id="SSF81343">
    <property type="entry name" value="Fumarate reductase respiratory complex transmembrane subunits"/>
    <property type="match status" value="1"/>
</dbReference>
<geneLocation type="mitochondrion" evidence="10"/>
<dbReference type="GO" id="GO:0005739">
    <property type="term" value="C:mitochondrion"/>
    <property type="evidence" value="ECO:0007669"/>
    <property type="project" value="GOC"/>
</dbReference>
<dbReference type="GO" id="GO:0006099">
    <property type="term" value="P:tricarboxylic acid cycle"/>
    <property type="evidence" value="ECO:0007669"/>
    <property type="project" value="InterPro"/>
</dbReference>
<dbReference type="AlphaFoldDB" id="M4Q9N5"/>
<dbReference type="PIRSF" id="PIRSF000178">
    <property type="entry name" value="SDH_cyt_b560"/>
    <property type="match status" value="1"/>
</dbReference>
<keyword evidence="4 8" id="KW-0479">Metal-binding</keyword>
<feature type="transmembrane region" description="Helical" evidence="9">
    <location>
        <begin position="106"/>
        <end position="130"/>
    </location>
</feature>
<comment type="subcellular location">
    <subcellularLocation>
        <location evidence="1">Membrane</location>
        <topology evidence="1">Multi-pass membrane protein</topology>
    </subcellularLocation>
</comment>
<reference evidence="10" key="1">
    <citation type="journal article" date="2004" name="RNA">
        <title>Mitochondrial 3' tRNA editing in the jakobid Seculamonas ecuadoriensis: a novel mechanism and implications for tRNA processing.</title>
        <authorList>
            <person name="Leigh J."/>
            <person name="Lang B.F."/>
        </authorList>
    </citation>
    <scope>NUCLEOTIDE SEQUENCE</scope>
    <source>
        <strain evidence="10">ATCC 50634</strain>
    </source>
</reference>
<proteinExistence type="predicted"/>
<dbReference type="EC" id="1.3.5.1" evidence="10"/>
<keyword evidence="10" id="KW-0496">Mitochondrion</keyword>
<feature type="transmembrane region" description="Helical" evidence="9">
    <location>
        <begin position="31"/>
        <end position="51"/>
    </location>
</feature>
<dbReference type="PROSITE" id="PS01000">
    <property type="entry name" value="SDH_CYT_1"/>
    <property type="match status" value="1"/>
</dbReference>
<dbReference type="GO" id="GO:0008177">
    <property type="term" value="F:succinate dehydrogenase (quinone) activity"/>
    <property type="evidence" value="ECO:0007669"/>
    <property type="project" value="UniProtKB-EC"/>
</dbReference>
<keyword evidence="5 9" id="KW-1133">Transmembrane helix</keyword>
<evidence type="ECO:0000256" key="2">
    <source>
        <dbReference type="ARBA" id="ARBA00022617"/>
    </source>
</evidence>
<dbReference type="EMBL" id="KC353353">
    <property type="protein sequence ID" value="AGH24086.1"/>
    <property type="molecule type" value="Genomic_DNA"/>
</dbReference>
<evidence type="ECO:0000313" key="10">
    <source>
        <dbReference type="EMBL" id="AGH24086.1"/>
    </source>
</evidence>
<dbReference type="GO" id="GO:0046872">
    <property type="term" value="F:metal ion binding"/>
    <property type="evidence" value="ECO:0007669"/>
    <property type="project" value="UniProtKB-KW"/>
</dbReference>
<accession>M4Q9N5</accession>
<protein>
    <submittedName>
        <fullName evidence="10">Succinate dehydrogenase subunit 3</fullName>
        <ecNumber evidence="10">1.3.5.1</ecNumber>
    </submittedName>
</protein>